<dbReference type="PANTHER" id="PTHR36221">
    <property type="entry name" value="DUF742 DOMAIN-CONTAINING PROTEIN"/>
    <property type="match status" value="1"/>
</dbReference>
<proteinExistence type="predicted"/>
<protein>
    <submittedName>
        <fullName evidence="2">Uncharacterized protein DUF742</fullName>
    </submittedName>
</protein>
<sequence length="201" mass="21631">MDLFGMYGSRDDAEHEQETTEDQPTAAKELSQAPEAVPVEEDTIPLDLRGLGASDRPLPVAGHENPSQFERATRSASDEQVQRYVDELGLVDARRRLVRPYATTGGRTYSGTDLGLETMIAVTRRGGGAVKPEHRQVAGLCGQPASVAEIAAHTQLPIGAARVVIADMIKLDLVLICSTQSAEDAPSADLMSRVLEGLRRL</sequence>
<name>A0A4R6SEE4_LABRH</name>
<gene>
    <name evidence="2" type="ORF">EV186_102133</name>
</gene>
<dbReference type="Proteomes" id="UP000295444">
    <property type="component" value="Unassembled WGS sequence"/>
</dbReference>
<accession>A0A4R6SEE4</accession>
<dbReference type="Pfam" id="PF05331">
    <property type="entry name" value="DUF742"/>
    <property type="match status" value="1"/>
</dbReference>
<organism evidence="2 3">
    <name type="scientific">Labedaea rhizosphaerae</name>
    <dbReference type="NCBI Taxonomy" id="598644"/>
    <lineage>
        <taxon>Bacteria</taxon>
        <taxon>Bacillati</taxon>
        <taxon>Actinomycetota</taxon>
        <taxon>Actinomycetes</taxon>
        <taxon>Pseudonocardiales</taxon>
        <taxon>Pseudonocardiaceae</taxon>
        <taxon>Labedaea</taxon>
    </lineage>
</organism>
<dbReference type="EMBL" id="SNXZ01000002">
    <property type="protein sequence ID" value="TDQ00272.1"/>
    <property type="molecule type" value="Genomic_DNA"/>
</dbReference>
<keyword evidence="3" id="KW-1185">Reference proteome</keyword>
<dbReference type="PANTHER" id="PTHR36221:SF1">
    <property type="entry name" value="DUF742 DOMAIN-CONTAINING PROTEIN"/>
    <property type="match status" value="1"/>
</dbReference>
<evidence type="ECO:0000313" key="2">
    <source>
        <dbReference type="EMBL" id="TDQ00272.1"/>
    </source>
</evidence>
<dbReference type="AlphaFoldDB" id="A0A4R6SEE4"/>
<feature type="region of interest" description="Disordered" evidence="1">
    <location>
        <begin position="1"/>
        <end position="78"/>
    </location>
</feature>
<feature type="compositionally biased region" description="Basic and acidic residues" evidence="1">
    <location>
        <begin position="9"/>
        <end position="18"/>
    </location>
</feature>
<evidence type="ECO:0000313" key="3">
    <source>
        <dbReference type="Proteomes" id="UP000295444"/>
    </source>
</evidence>
<comment type="caution">
    <text evidence="2">The sequence shown here is derived from an EMBL/GenBank/DDBJ whole genome shotgun (WGS) entry which is preliminary data.</text>
</comment>
<evidence type="ECO:0000256" key="1">
    <source>
        <dbReference type="SAM" id="MobiDB-lite"/>
    </source>
</evidence>
<reference evidence="2 3" key="1">
    <citation type="submission" date="2019-03" db="EMBL/GenBank/DDBJ databases">
        <title>Genomic Encyclopedia of Type Strains, Phase IV (KMG-IV): sequencing the most valuable type-strain genomes for metagenomic binning, comparative biology and taxonomic classification.</title>
        <authorList>
            <person name="Goeker M."/>
        </authorList>
    </citation>
    <scope>NUCLEOTIDE SEQUENCE [LARGE SCALE GENOMIC DNA]</scope>
    <source>
        <strain evidence="2 3">DSM 45361</strain>
    </source>
</reference>
<dbReference type="InterPro" id="IPR007995">
    <property type="entry name" value="DUF742"/>
</dbReference>